<protein>
    <submittedName>
        <fullName evidence="1">Uncharacterized protein</fullName>
    </submittedName>
</protein>
<dbReference type="EMBL" id="QRUY01000015">
    <property type="protein sequence ID" value="RGS07550.1"/>
    <property type="molecule type" value="Genomic_DNA"/>
</dbReference>
<reference evidence="1 2" key="1">
    <citation type="submission" date="2018-08" db="EMBL/GenBank/DDBJ databases">
        <title>A genome reference for cultivated species of the human gut microbiota.</title>
        <authorList>
            <person name="Zou Y."/>
            <person name="Xue W."/>
            <person name="Luo G."/>
        </authorList>
    </citation>
    <scope>NUCLEOTIDE SEQUENCE [LARGE SCALE GENOMIC DNA]</scope>
    <source>
        <strain evidence="1 2">AF24-16AC</strain>
    </source>
</reference>
<gene>
    <name evidence="1" type="ORF">DWY14_08125</name>
</gene>
<comment type="caution">
    <text evidence="1">The sequence shown here is derived from an EMBL/GenBank/DDBJ whole genome shotgun (WGS) entry which is preliminary data.</text>
</comment>
<sequence>MQTTAIRTVANSLPQNEVILLTLLISKRYIPNTDLRKISRIALQNKERLNNNPIEKTFTHSAIRTGYQ</sequence>
<proteinExistence type="predicted"/>
<dbReference type="AlphaFoldDB" id="A0A412H5X2"/>
<dbReference type="Proteomes" id="UP000285750">
    <property type="component" value="Unassembled WGS sequence"/>
</dbReference>
<accession>A0A412H5X2</accession>
<evidence type="ECO:0000313" key="1">
    <source>
        <dbReference type="EMBL" id="RGS07550.1"/>
    </source>
</evidence>
<name>A0A412H5X2_9BACT</name>
<evidence type="ECO:0000313" key="2">
    <source>
        <dbReference type="Proteomes" id="UP000285750"/>
    </source>
</evidence>
<organism evidence="1 2">
    <name type="scientific">Phocaeicola plebeius</name>
    <dbReference type="NCBI Taxonomy" id="310297"/>
    <lineage>
        <taxon>Bacteria</taxon>
        <taxon>Pseudomonadati</taxon>
        <taxon>Bacteroidota</taxon>
        <taxon>Bacteroidia</taxon>
        <taxon>Bacteroidales</taxon>
        <taxon>Bacteroidaceae</taxon>
        <taxon>Phocaeicola</taxon>
    </lineage>
</organism>